<dbReference type="GO" id="GO:0032259">
    <property type="term" value="P:methylation"/>
    <property type="evidence" value="ECO:0007669"/>
    <property type="project" value="UniProtKB-KW"/>
</dbReference>
<organism evidence="1 2">
    <name type="scientific">Vibrio penaeicida</name>
    <dbReference type="NCBI Taxonomy" id="104609"/>
    <lineage>
        <taxon>Bacteria</taxon>
        <taxon>Pseudomonadati</taxon>
        <taxon>Pseudomonadota</taxon>
        <taxon>Gammaproteobacteria</taxon>
        <taxon>Vibrionales</taxon>
        <taxon>Vibrionaceae</taxon>
        <taxon>Vibrio</taxon>
    </lineage>
</organism>
<dbReference type="EMBL" id="BSNX01000041">
    <property type="protein sequence ID" value="GLQ74047.1"/>
    <property type="molecule type" value="Genomic_DNA"/>
</dbReference>
<dbReference type="AlphaFoldDB" id="A0AAV5NTW4"/>
<proteinExistence type="predicted"/>
<dbReference type="RefSeq" id="WP_126608924.1">
    <property type="nucleotide sequence ID" value="NZ_AP025145.1"/>
</dbReference>
<dbReference type="Proteomes" id="UP001156690">
    <property type="component" value="Unassembled WGS sequence"/>
</dbReference>
<keyword evidence="2" id="KW-1185">Reference proteome</keyword>
<evidence type="ECO:0000313" key="1">
    <source>
        <dbReference type="EMBL" id="GLQ74047.1"/>
    </source>
</evidence>
<accession>A0AAV5NTW4</accession>
<name>A0AAV5NTW4_9VIBR</name>
<comment type="caution">
    <text evidence="1">The sequence shown here is derived from an EMBL/GenBank/DDBJ whole genome shotgun (WGS) entry which is preliminary data.</text>
</comment>
<dbReference type="InterPro" id="IPR029063">
    <property type="entry name" value="SAM-dependent_MTases_sf"/>
</dbReference>
<evidence type="ECO:0000313" key="2">
    <source>
        <dbReference type="Proteomes" id="UP001156690"/>
    </source>
</evidence>
<sequence length="260" mass="29675">MDDFYLEKKWLAGYFEIEWLDKLRELGIDTPLESRSKNVPDKFVFSEHSRKTSALIADAVSNANISPETFLEVGVALGRNCYELAQRLPSIRSVTAVEPSQRFISNFKHLLIDGGPCDFPYIKGLGDRGFLQFDAAPIASTCSHIDFNLIESTFETGTVQDKFDLCVCLNVLDQCESPKNIVSALMDATKLDAILVLSCTYQWNKKHLKDENEAVDDINEYFGEAWEKLSEDEVEYKLRVNERYSYLFLSHVVIYKKVNP</sequence>
<gene>
    <name evidence="1" type="ORF">GCM10007932_34070</name>
</gene>
<keyword evidence="1" id="KW-0808">Transferase</keyword>
<protein>
    <submittedName>
        <fullName evidence="1">SAM-dependent methyltransferase</fullName>
    </submittedName>
</protein>
<dbReference type="SUPFAM" id="SSF53335">
    <property type="entry name" value="S-adenosyl-L-methionine-dependent methyltransferases"/>
    <property type="match status" value="1"/>
</dbReference>
<dbReference type="GO" id="GO:0008168">
    <property type="term" value="F:methyltransferase activity"/>
    <property type="evidence" value="ECO:0007669"/>
    <property type="project" value="UniProtKB-KW"/>
</dbReference>
<dbReference type="Gene3D" id="3.40.50.150">
    <property type="entry name" value="Vaccinia Virus protein VP39"/>
    <property type="match status" value="1"/>
</dbReference>
<reference evidence="2" key="1">
    <citation type="journal article" date="2019" name="Int. J. Syst. Evol. Microbiol.">
        <title>The Global Catalogue of Microorganisms (GCM) 10K type strain sequencing project: providing services to taxonomists for standard genome sequencing and annotation.</title>
        <authorList>
            <consortium name="The Broad Institute Genomics Platform"/>
            <consortium name="The Broad Institute Genome Sequencing Center for Infectious Disease"/>
            <person name="Wu L."/>
            <person name="Ma J."/>
        </authorList>
    </citation>
    <scope>NUCLEOTIDE SEQUENCE [LARGE SCALE GENOMIC DNA]</scope>
    <source>
        <strain evidence="2">NBRC 15640</strain>
    </source>
</reference>
<keyword evidence="1" id="KW-0489">Methyltransferase</keyword>